<dbReference type="EMBL" id="CAXAMM010021513">
    <property type="protein sequence ID" value="CAK9050093.1"/>
    <property type="molecule type" value="Genomic_DNA"/>
</dbReference>
<evidence type="ECO:0000313" key="4">
    <source>
        <dbReference type="EMBL" id="CAK9050043.1"/>
    </source>
</evidence>
<dbReference type="PROSITE" id="PS50102">
    <property type="entry name" value="RRM"/>
    <property type="match status" value="1"/>
</dbReference>
<evidence type="ECO:0000313" key="5">
    <source>
        <dbReference type="EMBL" id="CAK9050093.1"/>
    </source>
</evidence>
<accession>A0ABP0MFX5</accession>
<feature type="compositionally biased region" description="Acidic residues" evidence="2">
    <location>
        <begin position="300"/>
        <end position="309"/>
    </location>
</feature>
<dbReference type="Gene3D" id="3.30.70.330">
    <property type="match status" value="1"/>
</dbReference>
<reference evidence="5 6" key="1">
    <citation type="submission" date="2024-02" db="EMBL/GenBank/DDBJ databases">
        <authorList>
            <person name="Chen Y."/>
            <person name="Shah S."/>
            <person name="Dougan E. K."/>
            <person name="Thang M."/>
            <person name="Chan C."/>
        </authorList>
    </citation>
    <scope>NUCLEOTIDE SEQUENCE [LARGE SCALE GENOMIC DNA]</scope>
</reference>
<evidence type="ECO:0000256" key="2">
    <source>
        <dbReference type="SAM" id="MobiDB-lite"/>
    </source>
</evidence>
<feature type="region of interest" description="Disordered" evidence="2">
    <location>
        <begin position="300"/>
        <end position="338"/>
    </location>
</feature>
<keyword evidence="1" id="KW-0694">RNA-binding</keyword>
<evidence type="ECO:0000313" key="6">
    <source>
        <dbReference type="Proteomes" id="UP001642464"/>
    </source>
</evidence>
<dbReference type="InterPro" id="IPR000504">
    <property type="entry name" value="RRM_dom"/>
</dbReference>
<dbReference type="Proteomes" id="UP001642464">
    <property type="component" value="Unassembled WGS sequence"/>
</dbReference>
<comment type="caution">
    <text evidence="5">The sequence shown here is derived from an EMBL/GenBank/DDBJ whole genome shotgun (WGS) entry which is preliminary data.</text>
</comment>
<feature type="region of interest" description="Disordered" evidence="2">
    <location>
        <begin position="1"/>
        <end position="23"/>
    </location>
</feature>
<proteinExistence type="predicted"/>
<dbReference type="InterPro" id="IPR035979">
    <property type="entry name" value="RBD_domain_sf"/>
</dbReference>
<protein>
    <submittedName>
        <fullName evidence="5">Protein MEI2-like 1 (AML1) (MEI2-like protein 1)</fullName>
    </submittedName>
</protein>
<dbReference type="SUPFAM" id="SSF54928">
    <property type="entry name" value="RNA-binding domain, RBD"/>
    <property type="match status" value="1"/>
</dbReference>
<sequence>MASYSHDSKKPRRRGANSDRGFKPYHSVSVPKHVDLVHQVHEDRPKTTVMLRNIPNRYSQVTLLKEIDAQGFIDSYDFFYLPMDTKNRTNVGYAFINFLTAQDLERFMKRFAGYVFPHCPTPKAARVSLAHIQGFIENIRHFSNRAVSHSRNSQYRPIVIHKGNRMDITDAYDLLCKAQVAQVVQPVMPEMQLLPQPEIMQTPAYPQTEPPPGLDLPWQMPLAQPRVTMPPPTNPPRVAGDSFGESFEETRRGFEEAISMYLASCGSVPDVPPPISRFDYAGAAFPAQLPAFQPRLFHEEDDEQTDEEETTPRHGLPGIAKFGLADEAPEESVTPRTNKTLFVHGRFSA</sequence>
<evidence type="ECO:0000256" key="1">
    <source>
        <dbReference type="PROSITE-ProRule" id="PRU00176"/>
    </source>
</evidence>
<keyword evidence="6" id="KW-1185">Reference proteome</keyword>
<dbReference type="Pfam" id="PF04059">
    <property type="entry name" value="RRM_2"/>
    <property type="match status" value="1"/>
</dbReference>
<name>A0ABP0MFX5_9DINO</name>
<dbReference type="EMBL" id="CAXAMM010021491">
    <property type="protein sequence ID" value="CAK9050043.1"/>
    <property type="molecule type" value="Genomic_DNA"/>
</dbReference>
<dbReference type="InterPro" id="IPR012677">
    <property type="entry name" value="Nucleotide-bd_a/b_plait_sf"/>
</dbReference>
<gene>
    <name evidence="4" type="ORF">SCF082_LOCUS27648</name>
    <name evidence="5" type="ORF">SCF082_LOCUS27666</name>
</gene>
<dbReference type="CDD" id="cd12277">
    <property type="entry name" value="RRM3_MEI2_EAR1_like"/>
    <property type="match status" value="1"/>
</dbReference>
<dbReference type="InterPro" id="IPR007201">
    <property type="entry name" value="Mei2-like_Rrm_C"/>
</dbReference>
<organism evidence="5 6">
    <name type="scientific">Durusdinium trenchii</name>
    <dbReference type="NCBI Taxonomy" id="1381693"/>
    <lineage>
        <taxon>Eukaryota</taxon>
        <taxon>Sar</taxon>
        <taxon>Alveolata</taxon>
        <taxon>Dinophyceae</taxon>
        <taxon>Suessiales</taxon>
        <taxon>Symbiodiniaceae</taxon>
        <taxon>Durusdinium</taxon>
    </lineage>
</organism>
<feature type="domain" description="RRM" evidence="3">
    <location>
        <begin position="47"/>
        <end position="132"/>
    </location>
</feature>
<evidence type="ECO:0000259" key="3">
    <source>
        <dbReference type="PROSITE" id="PS50102"/>
    </source>
</evidence>